<feature type="transmembrane region" description="Helical" evidence="7">
    <location>
        <begin position="182"/>
        <end position="199"/>
    </location>
</feature>
<dbReference type="GO" id="GO:0016020">
    <property type="term" value="C:membrane"/>
    <property type="evidence" value="ECO:0007669"/>
    <property type="project" value="UniProtKB-SubCell"/>
</dbReference>
<dbReference type="AlphaFoldDB" id="A0A4R1XPV2"/>
<evidence type="ECO:0000256" key="7">
    <source>
        <dbReference type="SAM" id="Phobius"/>
    </source>
</evidence>
<dbReference type="EMBL" id="SLVJ01000015">
    <property type="protein sequence ID" value="TCM65192.1"/>
    <property type="molecule type" value="Genomic_DNA"/>
</dbReference>
<feature type="transmembrane region" description="Helical" evidence="7">
    <location>
        <begin position="72"/>
        <end position="94"/>
    </location>
</feature>
<keyword evidence="3 7" id="KW-0812">Transmembrane</keyword>
<dbReference type="OrthoDB" id="9778341at2"/>
<comment type="caution">
    <text evidence="9">The sequence shown here is derived from an EMBL/GenBank/DDBJ whole genome shotgun (WGS) entry which is preliminary data.</text>
</comment>
<feature type="transmembrane region" description="Helical" evidence="7">
    <location>
        <begin position="20"/>
        <end position="40"/>
    </location>
</feature>
<gene>
    <name evidence="9" type="ORF">EC844_11530</name>
</gene>
<organism evidence="9 10">
    <name type="scientific">Acinetobacter calcoaceticus</name>
    <dbReference type="NCBI Taxonomy" id="471"/>
    <lineage>
        <taxon>Bacteria</taxon>
        <taxon>Pseudomonadati</taxon>
        <taxon>Pseudomonadota</taxon>
        <taxon>Gammaproteobacteria</taxon>
        <taxon>Moraxellales</taxon>
        <taxon>Moraxellaceae</taxon>
        <taxon>Acinetobacter</taxon>
        <taxon>Acinetobacter calcoaceticus/baumannii complex</taxon>
    </lineage>
</organism>
<dbReference type="InterPro" id="IPR022764">
    <property type="entry name" value="Peptidase_S54_rhomboid_dom"/>
</dbReference>
<evidence type="ECO:0000256" key="3">
    <source>
        <dbReference type="ARBA" id="ARBA00022692"/>
    </source>
</evidence>
<dbReference type="InterPro" id="IPR050925">
    <property type="entry name" value="Rhomboid_protease_S54"/>
</dbReference>
<dbReference type="SUPFAM" id="SSF144091">
    <property type="entry name" value="Rhomboid-like"/>
    <property type="match status" value="1"/>
</dbReference>
<evidence type="ECO:0000313" key="9">
    <source>
        <dbReference type="EMBL" id="TCM65192.1"/>
    </source>
</evidence>
<keyword evidence="4" id="KW-0378">Hydrolase</keyword>
<proteinExistence type="inferred from homology"/>
<evidence type="ECO:0000256" key="6">
    <source>
        <dbReference type="ARBA" id="ARBA00023136"/>
    </source>
</evidence>
<feature type="transmembrane region" description="Helical" evidence="7">
    <location>
        <begin position="146"/>
        <end position="170"/>
    </location>
</feature>
<keyword evidence="6 7" id="KW-0472">Membrane</keyword>
<dbReference type="PANTHER" id="PTHR43731">
    <property type="entry name" value="RHOMBOID PROTEASE"/>
    <property type="match status" value="1"/>
</dbReference>
<evidence type="ECO:0000256" key="4">
    <source>
        <dbReference type="ARBA" id="ARBA00022801"/>
    </source>
</evidence>
<dbReference type="Pfam" id="PF01694">
    <property type="entry name" value="Rhomboid"/>
    <property type="match status" value="1"/>
</dbReference>
<dbReference type="PANTHER" id="PTHR43731:SF14">
    <property type="entry name" value="PRESENILIN-ASSOCIATED RHOMBOID-LIKE PROTEIN, MITOCHONDRIAL"/>
    <property type="match status" value="1"/>
</dbReference>
<keyword evidence="10" id="KW-1185">Reference proteome</keyword>
<dbReference type="GO" id="GO:0004252">
    <property type="term" value="F:serine-type endopeptidase activity"/>
    <property type="evidence" value="ECO:0007669"/>
    <property type="project" value="InterPro"/>
</dbReference>
<dbReference type="Gene3D" id="1.20.1540.10">
    <property type="entry name" value="Rhomboid-like"/>
    <property type="match status" value="1"/>
</dbReference>
<feature type="transmembrane region" description="Helical" evidence="7">
    <location>
        <begin position="106"/>
        <end position="126"/>
    </location>
</feature>
<evidence type="ECO:0000313" key="10">
    <source>
        <dbReference type="Proteomes" id="UP000294963"/>
    </source>
</evidence>
<sequence length="273" mass="30119">MSEWPPNPQAAPYLPPKPPLAVITTSLIAINVILFAWQIFSGVDITSPSIAAALNWGADYAPLTFLQEPLRLFSSMFFHFGLPHLLFNMWALYVFGNLAEHTFGRWFFCGLYLLAGLMGSLLSGYLDIRNSIELLQHFDPTLLPRVSAGASGAVMGIGGALTALSFFPRLARQRLALDKRSLVTIMAINLAFGIFATGINNAAHVGGMLMGALLALCWYAAQHYKWSKLGLFLILILGGVLCYGFYLYCLNMIQEILPLWQEAILQMQAALNR</sequence>
<dbReference type="Proteomes" id="UP000294963">
    <property type="component" value="Unassembled WGS sequence"/>
</dbReference>
<evidence type="ECO:0000256" key="1">
    <source>
        <dbReference type="ARBA" id="ARBA00004141"/>
    </source>
</evidence>
<dbReference type="InterPro" id="IPR035952">
    <property type="entry name" value="Rhomboid-like_sf"/>
</dbReference>
<comment type="subcellular location">
    <subcellularLocation>
        <location evidence="1">Membrane</location>
        <topology evidence="1">Multi-pass membrane protein</topology>
    </subcellularLocation>
</comment>
<evidence type="ECO:0000256" key="5">
    <source>
        <dbReference type="ARBA" id="ARBA00022989"/>
    </source>
</evidence>
<accession>A0A4R1XPV2</accession>
<reference evidence="9 10" key="1">
    <citation type="submission" date="2019-03" db="EMBL/GenBank/DDBJ databases">
        <title>Genomic analyses of the natural microbiome of Caenorhabditis elegans.</title>
        <authorList>
            <person name="Samuel B."/>
        </authorList>
    </citation>
    <scope>NUCLEOTIDE SEQUENCE [LARGE SCALE GENOMIC DNA]</scope>
    <source>
        <strain evidence="9 10">JUb89</strain>
    </source>
</reference>
<evidence type="ECO:0000256" key="2">
    <source>
        <dbReference type="ARBA" id="ARBA00009045"/>
    </source>
</evidence>
<feature type="domain" description="Peptidase S54 rhomboid" evidence="8">
    <location>
        <begin position="68"/>
        <end position="217"/>
    </location>
</feature>
<keyword evidence="5 7" id="KW-1133">Transmembrane helix</keyword>
<feature type="transmembrane region" description="Helical" evidence="7">
    <location>
        <begin position="229"/>
        <end position="248"/>
    </location>
</feature>
<dbReference type="GO" id="GO:0006508">
    <property type="term" value="P:proteolysis"/>
    <property type="evidence" value="ECO:0007669"/>
    <property type="project" value="UniProtKB-KW"/>
</dbReference>
<comment type="similarity">
    <text evidence="2">Belongs to the peptidase S54 family.</text>
</comment>
<keyword evidence="9" id="KW-0645">Protease</keyword>
<name>A0A4R1XPV2_ACICA</name>
<evidence type="ECO:0000259" key="8">
    <source>
        <dbReference type="Pfam" id="PF01694"/>
    </source>
</evidence>
<protein>
    <submittedName>
        <fullName evidence="9">Membrane associated rhomboid family serine protease</fullName>
    </submittedName>
</protein>